<sequence length="291" mass="31870">MSTPDRPTVMVIGNCQADVYRDLLRASDEVRVVDVRPVYEMTAADLPALHADLARTDVLIVQPVRDDYRDLPLGHRQLAAHLPASATVILVPVLRYAGLHPYQVLVRPPHDRSLVPPLAPYHDLRTILVSATGDRGVLEAAPTAEQARAAARESVEALRVREQAHGTLTASDLLDGCPRWHTINHPDRHTLATVFDRILERLPAGVLTDLPRIGDREPLGSTRAPVEPAVARALGVTGFDGTASDDWLVDGAPVRTRDIIDAHLAWYTATPGVVEEGLRRHADRIDLLGLR</sequence>
<dbReference type="RefSeq" id="WP_070720254.1">
    <property type="nucleotide sequence ID" value="NZ_JAFFGT010000034.1"/>
</dbReference>
<dbReference type="EMBL" id="JALXTC010000003">
    <property type="protein sequence ID" value="MCT2116385.1"/>
    <property type="molecule type" value="Genomic_DNA"/>
</dbReference>
<evidence type="ECO:0000313" key="2">
    <source>
        <dbReference type="EMBL" id="MCT2116385.1"/>
    </source>
</evidence>
<name>A0AAW5Q5H3_9ACTN</name>
<protein>
    <submittedName>
        <fullName evidence="2">WcbI family polysaccharide biosynthesis putative acetyltransferase</fullName>
    </submittedName>
</protein>
<comment type="caution">
    <text evidence="2">The sequence shown here is derived from an EMBL/GenBank/DDBJ whole genome shotgun (WGS) entry which is preliminary data.</text>
</comment>
<dbReference type="AlphaFoldDB" id="A0AAW5Q5H3"/>
<dbReference type="Proteomes" id="UP001206890">
    <property type="component" value="Unassembled WGS sequence"/>
</dbReference>
<organism evidence="2 3">
    <name type="scientific">Dietzia cinnamea</name>
    <dbReference type="NCBI Taxonomy" id="321318"/>
    <lineage>
        <taxon>Bacteria</taxon>
        <taxon>Bacillati</taxon>
        <taxon>Actinomycetota</taxon>
        <taxon>Actinomycetes</taxon>
        <taxon>Mycobacteriales</taxon>
        <taxon>Dietziaceae</taxon>
        <taxon>Dietzia</taxon>
    </lineage>
</organism>
<dbReference type="Pfam" id="PF18588">
    <property type="entry name" value="WcbI"/>
    <property type="match status" value="1"/>
</dbReference>
<reference evidence="2" key="1">
    <citation type="submission" date="2022-04" db="EMBL/GenBank/DDBJ databases">
        <title>Human microbiome associated bacterial genomes.</title>
        <authorList>
            <person name="Sandstrom S."/>
            <person name="Salamzade R."/>
            <person name="Kalan L.R."/>
        </authorList>
    </citation>
    <scope>NUCLEOTIDE SEQUENCE</scope>
    <source>
        <strain evidence="2">P3-SID1762</strain>
    </source>
</reference>
<proteinExistence type="predicted"/>
<accession>A0AAW5Q5H3</accession>
<gene>
    <name evidence="2" type="ORF">M3D93_01210</name>
</gene>
<evidence type="ECO:0000313" key="3">
    <source>
        <dbReference type="Proteomes" id="UP001206890"/>
    </source>
</evidence>
<dbReference type="Gene3D" id="3.40.50.12080">
    <property type="match status" value="1"/>
</dbReference>
<evidence type="ECO:0000259" key="1">
    <source>
        <dbReference type="Pfam" id="PF18588"/>
    </source>
</evidence>
<dbReference type="InterPro" id="IPR041307">
    <property type="entry name" value="WcbI"/>
</dbReference>
<feature type="domain" description="Polysaccharide biosynthesis enzyme WcbI" evidence="1">
    <location>
        <begin position="9"/>
        <end position="202"/>
    </location>
</feature>